<keyword evidence="1" id="KW-0732">Signal</keyword>
<accession>A0A5N3PAP6</accession>
<dbReference type="SMART" id="SM00855">
    <property type="entry name" value="PGAM"/>
    <property type="match status" value="1"/>
</dbReference>
<dbReference type="RefSeq" id="WP_150944970.1">
    <property type="nucleotide sequence ID" value="NZ_VCMV01000017.1"/>
</dbReference>
<dbReference type="InterPro" id="IPR013078">
    <property type="entry name" value="His_Pase_superF_clade-1"/>
</dbReference>
<gene>
    <name evidence="2" type="ORF">FEZ63_12735</name>
</gene>
<dbReference type="SUPFAM" id="SSF53254">
    <property type="entry name" value="Phosphoglycerate mutase-like"/>
    <property type="match status" value="1"/>
</dbReference>
<dbReference type="InterPro" id="IPR029033">
    <property type="entry name" value="His_PPase_superfam"/>
</dbReference>
<organism evidence="2 3">
    <name type="scientific">Microvirga brassicacearum</name>
    <dbReference type="NCBI Taxonomy" id="2580413"/>
    <lineage>
        <taxon>Bacteria</taxon>
        <taxon>Pseudomonadati</taxon>
        <taxon>Pseudomonadota</taxon>
        <taxon>Alphaproteobacteria</taxon>
        <taxon>Hyphomicrobiales</taxon>
        <taxon>Methylobacteriaceae</taxon>
        <taxon>Microvirga</taxon>
    </lineage>
</organism>
<comment type="caution">
    <text evidence="2">The sequence shown here is derived from an EMBL/GenBank/DDBJ whole genome shotgun (WGS) entry which is preliminary data.</text>
</comment>
<keyword evidence="3" id="KW-1185">Reference proteome</keyword>
<feature type="chain" id="PRO_5024372816" evidence="1">
    <location>
        <begin position="20"/>
        <end position="190"/>
    </location>
</feature>
<evidence type="ECO:0000256" key="1">
    <source>
        <dbReference type="SAM" id="SignalP"/>
    </source>
</evidence>
<proteinExistence type="predicted"/>
<feature type="signal peptide" evidence="1">
    <location>
        <begin position="1"/>
        <end position="19"/>
    </location>
</feature>
<dbReference type="OrthoDB" id="2237472at2"/>
<dbReference type="Pfam" id="PF00300">
    <property type="entry name" value="His_Phos_1"/>
    <property type="match status" value="1"/>
</dbReference>
<evidence type="ECO:0000313" key="3">
    <source>
        <dbReference type="Proteomes" id="UP000325684"/>
    </source>
</evidence>
<sequence>MWRYLLCTILGLLASAATVAPTTADEAAAWAALREGGHVALMRHAEAPGGAGDPPGFRLDDCSTQRNLSAKGRGDAKTMGEKFRAAGVAVGKLLSSPWCRCVDTARLISVGPVEIAPTFANAYVLADQRSVLAAGAKAVVTSWEGPKTLLVVTHGANIQALVGRNPESGEVVVVAVEGETIREIGRIPAP</sequence>
<reference evidence="2 3" key="1">
    <citation type="journal article" date="2019" name="Microorganisms">
        <title>Genome Insights into the Novel Species Microvirga brassicacearum, a Rapeseed Endophyte with Biotechnological Potential.</title>
        <authorList>
            <person name="Jimenez-Gomez A."/>
            <person name="Saati-Santamaria Z."/>
            <person name="Igual J.M."/>
            <person name="Rivas R."/>
            <person name="Mateos P.F."/>
            <person name="Garcia-Fraile P."/>
        </authorList>
    </citation>
    <scope>NUCLEOTIDE SEQUENCE [LARGE SCALE GENOMIC DNA]</scope>
    <source>
        <strain evidence="2 3">CDVBN77</strain>
    </source>
</reference>
<dbReference type="Gene3D" id="3.40.50.1240">
    <property type="entry name" value="Phosphoglycerate mutase-like"/>
    <property type="match status" value="1"/>
</dbReference>
<dbReference type="Proteomes" id="UP000325684">
    <property type="component" value="Unassembled WGS sequence"/>
</dbReference>
<name>A0A5N3PAP6_9HYPH</name>
<dbReference type="EMBL" id="VCMV01000017">
    <property type="protein sequence ID" value="KAB0266751.1"/>
    <property type="molecule type" value="Genomic_DNA"/>
</dbReference>
<protein>
    <submittedName>
        <fullName evidence="2">Histidine phosphatase family protein</fullName>
    </submittedName>
</protein>
<evidence type="ECO:0000313" key="2">
    <source>
        <dbReference type="EMBL" id="KAB0266751.1"/>
    </source>
</evidence>
<dbReference type="CDD" id="cd07040">
    <property type="entry name" value="HP"/>
    <property type="match status" value="1"/>
</dbReference>
<dbReference type="AlphaFoldDB" id="A0A5N3PAP6"/>